<dbReference type="HOGENOM" id="CLU_3127860_0_0_1"/>
<protein>
    <submittedName>
        <fullName evidence="1">Uncharacterized protein</fullName>
    </submittedName>
</protein>
<evidence type="ECO:0000313" key="1">
    <source>
        <dbReference type="EnsemblPlants" id="KQK99611"/>
    </source>
</evidence>
<keyword evidence="2" id="KW-1185">Reference proteome</keyword>
<dbReference type="Proteomes" id="UP000004995">
    <property type="component" value="Unassembled WGS sequence"/>
</dbReference>
<dbReference type="Gramene" id="KQK99611">
    <property type="protein sequence ID" value="KQK99611"/>
    <property type="gene ID" value="SETIT_011627mg"/>
</dbReference>
<evidence type="ECO:0000313" key="2">
    <source>
        <dbReference type="Proteomes" id="UP000004995"/>
    </source>
</evidence>
<accession>K3YBN3</accession>
<dbReference type="EnsemblPlants" id="KQK99611">
    <property type="protein sequence ID" value="KQK99611"/>
    <property type="gene ID" value="SETIT_011627mg"/>
</dbReference>
<reference evidence="1" key="2">
    <citation type="submission" date="2018-08" db="UniProtKB">
        <authorList>
            <consortium name="EnsemblPlants"/>
        </authorList>
    </citation>
    <scope>IDENTIFICATION</scope>
    <source>
        <strain evidence="1">Yugu1</strain>
    </source>
</reference>
<dbReference type="InParanoid" id="K3YBN3"/>
<name>K3YBN3_SETIT</name>
<organism evidence="1 2">
    <name type="scientific">Setaria italica</name>
    <name type="common">Foxtail millet</name>
    <name type="synonym">Panicum italicum</name>
    <dbReference type="NCBI Taxonomy" id="4555"/>
    <lineage>
        <taxon>Eukaryota</taxon>
        <taxon>Viridiplantae</taxon>
        <taxon>Streptophyta</taxon>
        <taxon>Embryophyta</taxon>
        <taxon>Tracheophyta</taxon>
        <taxon>Spermatophyta</taxon>
        <taxon>Magnoliopsida</taxon>
        <taxon>Liliopsida</taxon>
        <taxon>Poales</taxon>
        <taxon>Poaceae</taxon>
        <taxon>PACMAD clade</taxon>
        <taxon>Panicoideae</taxon>
        <taxon>Panicodae</taxon>
        <taxon>Paniceae</taxon>
        <taxon>Cenchrinae</taxon>
        <taxon>Setaria</taxon>
    </lineage>
</organism>
<dbReference type="AlphaFoldDB" id="K3YBN3"/>
<reference evidence="2" key="1">
    <citation type="journal article" date="2012" name="Nat. Biotechnol.">
        <title>Reference genome sequence of the model plant Setaria.</title>
        <authorList>
            <person name="Bennetzen J.L."/>
            <person name="Schmutz J."/>
            <person name="Wang H."/>
            <person name="Percifield R."/>
            <person name="Hawkins J."/>
            <person name="Pontaroli A.C."/>
            <person name="Estep M."/>
            <person name="Feng L."/>
            <person name="Vaughn J.N."/>
            <person name="Grimwood J."/>
            <person name="Jenkins J."/>
            <person name="Barry K."/>
            <person name="Lindquist E."/>
            <person name="Hellsten U."/>
            <person name="Deshpande S."/>
            <person name="Wang X."/>
            <person name="Wu X."/>
            <person name="Mitros T."/>
            <person name="Triplett J."/>
            <person name="Yang X."/>
            <person name="Ye C.Y."/>
            <person name="Mauro-Herrera M."/>
            <person name="Wang L."/>
            <person name="Li P."/>
            <person name="Sharma M."/>
            <person name="Sharma R."/>
            <person name="Ronald P.C."/>
            <person name="Panaud O."/>
            <person name="Kellogg E.A."/>
            <person name="Brutnell T.P."/>
            <person name="Doust A.N."/>
            <person name="Tuskan G.A."/>
            <person name="Rokhsar D."/>
            <person name="Devos K.M."/>
        </authorList>
    </citation>
    <scope>NUCLEOTIDE SEQUENCE [LARGE SCALE GENOMIC DNA]</scope>
    <source>
        <strain evidence="2">cv. Yugu1</strain>
    </source>
</reference>
<proteinExistence type="predicted"/>
<sequence>MVHCLTKGAWFSEKLNASLQAAAMDGPRAHQTQGPLAACIPSIHHDSSFY</sequence>
<dbReference type="EMBL" id="AGNK02004557">
    <property type="status" value="NOT_ANNOTATED_CDS"/>
    <property type="molecule type" value="Genomic_DNA"/>
</dbReference>